<sequence length="92" mass="10238">MGNKIFSTVSSEEHKTLPEYKMSLLKGELCRFKSIKVPTINDTISGEALADWILEVSSPKDIEEIVLMIQCVRRRGSGMKSILQTIAAALLK</sequence>
<organism evidence="1 2">
    <name type="scientific">Cytobacillus citreus</name>
    <dbReference type="NCBI Taxonomy" id="2833586"/>
    <lineage>
        <taxon>Bacteria</taxon>
        <taxon>Bacillati</taxon>
        <taxon>Bacillota</taxon>
        <taxon>Bacilli</taxon>
        <taxon>Bacillales</taxon>
        <taxon>Bacillaceae</taxon>
        <taxon>Cytobacillus</taxon>
    </lineage>
</organism>
<protein>
    <submittedName>
        <fullName evidence="1">Uncharacterized protein</fullName>
    </submittedName>
</protein>
<proteinExistence type="predicted"/>
<dbReference type="EMBL" id="JAGYPM010000002">
    <property type="protein sequence ID" value="MBS4190246.1"/>
    <property type="molecule type" value="Genomic_DNA"/>
</dbReference>
<gene>
    <name evidence="1" type="ORF">KHA94_08525</name>
</gene>
<evidence type="ECO:0000313" key="2">
    <source>
        <dbReference type="Proteomes" id="UP000681027"/>
    </source>
</evidence>
<name>A0ABS5NR05_9BACI</name>
<comment type="caution">
    <text evidence="1">The sequence shown here is derived from an EMBL/GenBank/DDBJ whole genome shotgun (WGS) entry which is preliminary data.</text>
</comment>
<dbReference type="Proteomes" id="UP000681027">
    <property type="component" value="Unassembled WGS sequence"/>
</dbReference>
<reference evidence="1 2" key="1">
    <citation type="submission" date="2021-05" db="EMBL/GenBank/DDBJ databases">
        <title>Novel Bacillus species.</title>
        <authorList>
            <person name="Liu G."/>
        </authorList>
    </citation>
    <scope>NUCLEOTIDE SEQUENCE [LARGE SCALE GENOMIC DNA]</scope>
    <source>
        <strain evidence="1 2">FJAT-49705</strain>
    </source>
</reference>
<dbReference type="RefSeq" id="WP_213101709.1">
    <property type="nucleotide sequence ID" value="NZ_JAGYPM010000002.1"/>
</dbReference>
<keyword evidence="2" id="KW-1185">Reference proteome</keyword>
<evidence type="ECO:0000313" key="1">
    <source>
        <dbReference type="EMBL" id="MBS4190246.1"/>
    </source>
</evidence>
<accession>A0ABS5NR05</accession>